<evidence type="ECO:0000256" key="3">
    <source>
        <dbReference type="ARBA" id="ARBA00023125"/>
    </source>
</evidence>
<dbReference type="SUPFAM" id="SSF101936">
    <property type="entry name" value="DNA-binding pseudobarrel domain"/>
    <property type="match status" value="1"/>
</dbReference>
<dbReference type="AlphaFoldDB" id="A0A3L6FJB0"/>
<dbReference type="InterPro" id="IPR015300">
    <property type="entry name" value="DNA-bd_pseudobarrel_sf"/>
</dbReference>
<keyword evidence="2" id="KW-0805">Transcription regulation</keyword>
<gene>
    <name evidence="8" type="primary">Os01g0723500</name>
    <name evidence="8" type="ORF">Zm00014a_008027</name>
</gene>
<reference evidence="8 9" key="1">
    <citation type="journal article" date="2018" name="Nat. Genet.">
        <title>Extensive intraspecific gene order and gene structural variations between Mo17 and other maize genomes.</title>
        <authorList>
            <person name="Sun S."/>
            <person name="Zhou Y."/>
            <person name="Chen J."/>
            <person name="Shi J."/>
            <person name="Zhao H."/>
            <person name="Zhao H."/>
            <person name="Song W."/>
            <person name="Zhang M."/>
            <person name="Cui Y."/>
            <person name="Dong X."/>
            <person name="Liu H."/>
            <person name="Ma X."/>
            <person name="Jiao Y."/>
            <person name="Wang B."/>
            <person name="Wei X."/>
            <person name="Stein J.C."/>
            <person name="Glaubitz J.C."/>
            <person name="Lu F."/>
            <person name="Yu G."/>
            <person name="Liang C."/>
            <person name="Fengler K."/>
            <person name="Li B."/>
            <person name="Rafalski A."/>
            <person name="Schnable P.S."/>
            <person name="Ware D.H."/>
            <person name="Buckler E.S."/>
            <person name="Lai J."/>
        </authorList>
    </citation>
    <scope>NUCLEOTIDE SEQUENCE [LARGE SCALE GENOMIC DNA]</scope>
    <source>
        <strain evidence="9">cv. Missouri 17</strain>
        <tissue evidence="8">Seedling</tissue>
    </source>
</reference>
<evidence type="ECO:0000256" key="4">
    <source>
        <dbReference type="ARBA" id="ARBA00023163"/>
    </source>
</evidence>
<proteinExistence type="predicted"/>
<accession>A0A3L6FJB0</accession>
<feature type="region of interest" description="Disordered" evidence="6">
    <location>
        <begin position="20"/>
        <end position="62"/>
    </location>
</feature>
<feature type="compositionally biased region" description="Basic and acidic residues" evidence="6">
    <location>
        <begin position="29"/>
        <end position="38"/>
    </location>
</feature>
<dbReference type="Proteomes" id="UP000251960">
    <property type="component" value="Chromosome 3"/>
</dbReference>
<feature type="compositionally biased region" description="Basic and acidic residues" evidence="6">
    <location>
        <begin position="48"/>
        <end position="60"/>
    </location>
</feature>
<name>A0A3L6FJB0_MAIZE</name>
<dbReference type="GO" id="GO:0003677">
    <property type="term" value="F:DNA binding"/>
    <property type="evidence" value="ECO:0007669"/>
    <property type="project" value="UniProtKB-KW"/>
</dbReference>
<dbReference type="CDD" id="cd10017">
    <property type="entry name" value="B3_DNA"/>
    <property type="match status" value="1"/>
</dbReference>
<keyword evidence="5" id="KW-0539">Nucleus</keyword>
<dbReference type="Gene3D" id="2.40.330.10">
    <property type="entry name" value="DNA-binding pseudobarrel domain"/>
    <property type="match status" value="1"/>
</dbReference>
<evidence type="ECO:0000256" key="5">
    <source>
        <dbReference type="ARBA" id="ARBA00023242"/>
    </source>
</evidence>
<dbReference type="EMBL" id="NCVQ01000004">
    <property type="protein sequence ID" value="PWZ32940.1"/>
    <property type="molecule type" value="Genomic_DNA"/>
</dbReference>
<evidence type="ECO:0000256" key="1">
    <source>
        <dbReference type="ARBA" id="ARBA00004123"/>
    </source>
</evidence>
<keyword evidence="3" id="KW-0238">DNA-binding</keyword>
<feature type="domain" description="TF-B3" evidence="7">
    <location>
        <begin position="62"/>
        <end position="114"/>
    </location>
</feature>
<comment type="subcellular location">
    <subcellularLocation>
        <location evidence="1">Nucleus</location>
    </subcellularLocation>
</comment>
<keyword evidence="4" id="KW-0804">Transcription</keyword>
<evidence type="ECO:0000313" key="8">
    <source>
        <dbReference type="EMBL" id="PWZ32940.1"/>
    </source>
</evidence>
<evidence type="ECO:0000259" key="7">
    <source>
        <dbReference type="PROSITE" id="PS50863"/>
    </source>
</evidence>
<sequence>MYVLAVKTEIEDGDEVALRLMIPTPPPPSKEHAPRRGPPEPQVQDGAETVKTRSVHEDPQALRGPGGMAWVVLYIPSSTRDWLSRGWCAFARGNCLEEGPGDYCVFELLGLRGS</sequence>
<comment type="caution">
    <text evidence="8">The sequence shown here is derived from an EMBL/GenBank/DDBJ whole genome shotgun (WGS) entry which is preliminary data.</text>
</comment>
<evidence type="ECO:0000256" key="2">
    <source>
        <dbReference type="ARBA" id="ARBA00023015"/>
    </source>
</evidence>
<evidence type="ECO:0000313" key="9">
    <source>
        <dbReference type="Proteomes" id="UP000251960"/>
    </source>
</evidence>
<dbReference type="InterPro" id="IPR003340">
    <property type="entry name" value="B3_DNA-bd"/>
</dbReference>
<protein>
    <submittedName>
        <fullName evidence="8">B3 domain-containing protein</fullName>
    </submittedName>
</protein>
<organism evidence="8 9">
    <name type="scientific">Zea mays</name>
    <name type="common">Maize</name>
    <dbReference type="NCBI Taxonomy" id="4577"/>
    <lineage>
        <taxon>Eukaryota</taxon>
        <taxon>Viridiplantae</taxon>
        <taxon>Streptophyta</taxon>
        <taxon>Embryophyta</taxon>
        <taxon>Tracheophyta</taxon>
        <taxon>Spermatophyta</taxon>
        <taxon>Magnoliopsida</taxon>
        <taxon>Liliopsida</taxon>
        <taxon>Poales</taxon>
        <taxon>Poaceae</taxon>
        <taxon>PACMAD clade</taxon>
        <taxon>Panicoideae</taxon>
        <taxon>Andropogonodae</taxon>
        <taxon>Andropogoneae</taxon>
        <taxon>Tripsacinae</taxon>
        <taxon>Zea</taxon>
    </lineage>
</organism>
<dbReference type="GO" id="GO:0005634">
    <property type="term" value="C:nucleus"/>
    <property type="evidence" value="ECO:0007669"/>
    <property type="project" value="UniProtKB-SubCell"/>
</dbReference>
<evidence type="ECO:0000256" key="6">
    <source>
        <dbReference type="SAM" id="MobiDB-lite"/>
    </source>
</evidence>
<dbReference type="PROSITE" id="PS50863">
    <property type="entry name" value="B3"/>
    <property type="match status" value="1"/>
</dbReference>